<feature type="domain" description="GGDEF" evidence="4">
    <location>
        <begin position="480"/>
        <end position="615"/>
    </location>
</feature>
<dbReference type="NCBIfam" id="TIGR00254">
    <property type="entry name" value="GGDEF"/>
    <property type="match status" value="1"/>
</dbReference>
<dbReference type="AlphaFoldDB" id="A0A972F7K2"/>
<dbReference type="Pfam" id="PF00497">
    <property type="entry name" value="SBP_bac_3"/>
    <property type="match status" value="1"/>
</dbReference>
<dbReference type="SMART" id="SM00267">
    <property type="entry name" value="GGDEF"/>
    <property type="match status" value="1"/>
</dbReference>
<dbReference type="CDD" id="cd13708">
    <property type="entry name" value="PBP2_BvgS_like_1"/>
    <property type="match status" value="1"/>
</dbReference>
<evidence type="ECO:0000313" key="5">
    <source>
        <dbReference type="EMBL" id="NMG02795.1"/>
    </source>
</evidence>
<gene>
    <name evidence="5" type="ORF">GPA21_07405</name>
</gene>
<dbReference type="SUPFAM" id="SSF55785">
    <property type="entry name" value="PYP-like sensor domain (PAS domain)"/>
    <property type="match status" value="1"/>
</dbReference>
<dbReference type="Pfam" id="PF00990">
    <property type="entry name" value="GGDEF"/>
    <property type="match status" value="1"/>
</dbReference>
<evidence type="ECO:0000256" key="3">
    <source>
        <dbReference type="SAM" id="Phobius"/>
    </source>
</evidence>
<dbReference type="Gene3D" id="3.40.190.10">
    <property type="entry name" value="Periplasmic binding protein-like II"/>
    <property type="match status" value="2"/>
</dbReference>
<dbReference type="CDD" id="cd01949">
    <property type="entry name" value="GGDEF"/>
    <property type="match status" value="1"/>
</dbReference>
<dbReference type="SUPFAM" id="SSF55073">
    <property type="entry name" value="Nucleotide cyclase"/>
    <property type="match status" value="1"/>
</dbReference>
<evidence type="ECO:0000256" key="2">
    <source>
        <dbReference type="ARBA" id="ARBA00034247"/>
    </source>
</evidence>
<dbReference type="NCBIfam" id="TIGR00229">
    <property type="entry name" value="sensory_box"/>
    <property type="match status" value="1"/>
</dbReference>
<comment type="catalytic activity">
    <reaction evidence="2">
        <text>2 GTP = 3',3'-c-di-GMP + 2 diphosphate</text>
        <dbReference type="Rhea" id="RHEA:24898"/>
        <dbReference type="ChEBI" id="CHEBI:33019"/>
        <dbReference type="ChEBI" id="CHEBI:37565"/>
        <dbReference type="ChEBI" id="CHEBI:58805"/>
        <dbReference type="EC" id="2.7.7.65"/>
    </reaction>
</comment>
<accession>A0A972F7K2</accession>
<keyword evidence="3" id="KW-0472">Membrane</keyword>
<dbReference type="SUPFAM" id="SSF53850">
    <property type="entry name" value="Periplasmic binding protein-like II"/>
    <property type="match status" value="1"/>
</dbReference>
<dbReference type="Gene3D" id="3.30.70.270">
    <property type="match status" value="1"/>
</dbReference>
<dbReference type="InterPro" id="IPR050469">
    <property type="entry name" value="Diguanylate_Cyclase"/>
</dbReference>
<dbReference type="PROSITE" id="PS50887">
    <property type="entry name" value="GGDEF"/>
    <property type="match status" value="1"/>
</dbReference>
<organism evidence="5 6">
    <name type="scientific">Azoarcus taiwanensis</name>
    <dbReference type="NCBI Taxonomy" id="666964"/>
    <lineage>
        <taxon>Bacteria</taxon>
        <taxon>Pseudomonadati</taxon>
        <taxon>Pseudomonadota</taxon>
        <taxon>Betaproteobacteria</taxon>
        <taxon>Rhodocyclales</taxon>
        <taxon>Zoogloeaceae</taxon>
        <taxon>Azoarcus</taxon>
    </lineage>
</organism>
<keyword evidence="6" id="KW-1185">Reference proteome</keyword>
<dbReference type="EC" id="2.7.7.65" evidence="1"/>
<dbReference type="FunFam" id="3.30.70.270:FF:000001">
    <property type="entry name" value="Diguanylate cyclase domain protein"/>
    <property type="match status" value="1"/>
</dbReference>
<dbReference type="InterPro" id="IPR000160">
    <property type="entry name" value="GGDEF_dom"/>
</dbReference>
<evidence type="ECO:0000313" key="6">
    <source>
        <dbReference type="Proteomes" id="UP000599523"/>
    </source>
</evidence>
<dbReference type="PANTHER" id="PTHR45138">
    <property type="entry name" value="REGULATORY COMPONENTS OF SENSORY TRANSDUCTION SYSTEM"/>
    <property type="match status" value="1"/>
</dbReference>
<evidence type="ECO:0000256" key="1">
    <source>
        <dbReference type="ARBA" id="ARBA00012528"/>
    </source>
</evidence>
<keyword evidence="3" id="KW-0812">Transmembrane</keyword>
<reference evidence="5" key="1">
    <citation type="submission" date="2019-12" db="EMBL/GenBank/DDBJ databases">
        <title>Comparative genomics gives insights into the taxonomy of the Azoarcus-Aromatoleum group and reveals separate origins of nif in the plant-associated Azoarcus and non-plant-associated Aromatoleum sub-groups.</title>
        <authorList>
            <person name="Lafos M."/>
            <person name="Maluk M."/>
            <person name="Batista M."/>
            <person name="Junghare M."/>
            <person name="Carmona M."/>
            <person name="Faoro H."/>
            <person name="Cruz L.M."/>
            <person name="Battistoni F."/>
            <person name="De Souza E."/>
            <person name="Pedrosa F."/>
            <person name="Chen W.-M."/>
            <person name="Poole P.S."/>
            <person name="Dixon R.A."/>
            <person name="James E.K."/>
        </authorList>
    </citation>
    <scope>NUCLEOTIDE SEQUENCE</scope>
    <source>
        <strain evidence="5">NSC3</strain>
    </source>
</reference>
<dbReference type="PANTHER" id="PTHR45138:SF9">
    <property type="entry name" value="DIGUANYLATE CYCLASE DGCM-RELATED"/>
    <property type="match status" value="1"/>
</dbReference>
<dbReference type="InterPro" id="IPR043128">
    <property type="entry name" value="Rev_trsase/Diguanyl_cyclase"/>
</dbReference>
<evidence type="ECO:0000259" key="4">
    <source>
        <dbReference type="PROSITE" id="PS50887"/>
    </source>
</evidence>
<dbReference type="SMART" id="SM00062">
    <property type="entry name" value="PBPb"/>
    <property type="match status" value="1"/>
</dbReference>
<keyword evidence="3" id="KW-1133">Transmembrane helix</keyword>
<dbReference type="InterPro" id="IPR013655">
    <property type="entry name" value="PAS_fold_3"/>
</dbReference>
<comment type="caution">
    <text evidence="5">The sequence shown here is derived from an EMBL/GenBank/DDBJ whole genome shotgun (WGS) entry which is preliminary data.</text>
</comment>
<dbReference type="Gene3D" id="3.30.450.20">
    <property type="entry name" value="PAS domain"/>
    <property type="match status" value="1"/>
</dbReference>
<dbReference type="InterPro" id="IPR029787">
    <property type="entry name" value="Nucleotide_cyclase"/>
</dbReference>
<protein>
    <recommendedName>
        <fullName evidence="1">diguanylate cyclase</fullName>
        <ecNumber evidence="1">2.7.7.65</ecNumber>
    </recommendedName>
</protein>
<name>A0A972F7K2_9RHOO</name>
<dbReference type="EMBL" id="WTVM01000033">
    <property type="protein sequence ID" value="NMG02795.1"/>
    <property type="molecule type" value="Genomic_DNA"/>
</dbReference>
<feature type="transmembrane region" description="Helical" evidence="3">
    <location>
        <begin position="287"/>
        <end position="307"/>
    </location>
</feature>
<dbReference type="Pfam" id="PF08447">
    <property type="entry name" value="PAS_3"/>
    <property type="match status" value="1"/>
</dbReference>
<dbReference type="InterPro" id="IPR000014">
    <property type="entry name" value="PAS"/>
</dbReference>
<proteinExistence type="predicted"/>
<sequence>MLRLPYGSNAGSEQSAVLKAALLFLLVILSASSHADPERRVPLSVEERAYLAQLGPVTVAPDPDWKPFEYIEADGSFTGIAADLLDLIAERLGIEFNYVVPSDWDEAIALSRSGQVLVLPFLNQTPAREEWLIFTEPLFVDPNVFITREEHPFIADARSLDERVMVLPSGTAIEERVRRDFPNLRIVTVPSERDVFRMLEERKADLTLRSLAVSAYTIRSEGWFNLRINGQAPQQYENRLRMGVLETEPMLRDILNKGIATITPQEREQIANRHINITVIQPFDYTYVLRIVAGILLVVSLVLLWNYRLRQLNRALAESERSKAVLLANLPGMAYKCRFDEKWTMQFVSEGCRELTGYEPQMLVNNREVAFVDLIDPAYRDYCAQSWAEARETAQPAKLEYPINTADGKQKWVFEQGVVLEDARTGTFIEGLIIDITSRKQVENLRYHESTHDELTQLFNRRYMMRRLEDVLKRHVIDRSKFSVAMIDVDHFKRINDRHGHPAGDLVLREMAGILKRGFREQDLVGRYGGEEFIVIAVKVNREQTHRLFERLLEMIRNHQFEYEGQSINVTISAGIVNSEEPGLDFKLASMISLADRRLYEAKAGGRDRFSSFDMDAPGAE</sequence>
<dbReference type="GO" id="GO:0052621">
    <property type="term" value="F:diguanylate cyclase activity"/>
    <property type="evidence" value="ECO:0007669"/>
    <property type="project" value="UniProtKB-EC"/>
</dbReference>
<dbReference type="InterPro" id="IPR001638">
    <property type="entry name" value="Solute-binding_3/MltF_N"/>
</dbReference>
<dbReference type="InterPro" id="IPR035965">
    <property type="entry name" value="PAS-like_dom_sf"/>
</dbReference>
<dbReference type="CDD" id="cd00130">
    <property type="entry name" value="PAS"/>
    <property type="match status" value="1"/>
</dbReference>
<dbReference type="Proteomes" id="UP000599523">
    <property type="component" value="Unassembled WGS sequence"/>
</dbReference>